<evidence type="ECO:0000256" key="1">
    <source>
        <dbReference type="SAM" id="MobiDB-lite"/>
    </source>
</evidence>
<reference evidence="4" key="1">
    <citation type="submission" date="2017-02" db="UniProtKB">
        <authorList>
            <consortium name="WormBaseParasite"/>
        </authorList>
    </citation>
    <scope>IDENTIFICATION</scope>
</reference>
<evidence type="ECO:0000313" key="4">
    <source>
        <dbReference type="WBParaSite" id="NBR_0000626801-mRNA-1"/>
    </source>
</evidence>
<organism evidence="4">
    <name type="scientific">Nippostrongylus brasiliensis</name>
    <name type="common">Rat hookworm</name>
    <dbReference type="NCBI Taxonomy" id="27835"/>
    <lineage>
        <taxon>Eukaryota</taxon>
        <taxon>Metazoa</taxon>
        <taxon>Ecdysozoa</taxon>
        <taxon>Nematoda</taxon>
        <taxon>Chromadorea</taxon>
        <taxon>Rhabditida</taxon>
        <taxon>Rhabditina</taxon>
        <taxon>Rhabditomorpha</taxon>
        <taxon>Strongyloidea</taxon>
        <taxon>Heligmosomidae</taxon>
        <taxon>Nippostrongylus</taxon>
    </lineage>
</organism>
<evidence type="ECO:0000313" key="2">
    <source>
        <dbReference type="EMBL" id="VDL69858.1"/>
    </source>
</evidence>
<dbReference type="Proteomes" id="UP000271162">
    <property type="component" value="Unassembled WGS sequence"/>
</dbReference>
<evidence type="ECO:0000313" key="3">
    <source>
        <dbReference type="Proteomes" id="UP000271162"/>
    </source>
</evidence>
<sequence>CENRELLFVRREAVHGAGGWARKRADAHEWIDEILTVSNETTAKGTGLAKIAGKEDPVELDSTKPPGGDYRQRKRQEFDWGGSDSFVSQCREAILARRNTRAYALINDLAGVANPCWLSKPDHSGSMSGRKITCLRHVYWSRCCIQ</sequence>
<proteinExistence type="predicted"/>
<dbReference type="WBParaSite" id="NBR_0000626801-mRNA-1">
    <property type="protein sequence ID" value="NBR_0000626801-mRNA-1"/>
    <property type="gene ID" value="NBR_0000626801"/>
</dbReference>
<protein>
    <submittedName>
        <fullName evidence="4">PH domain-containing protein</fullName>
    </submittedName>
</protein>
<reference evidence="2 3" key="2">
    <citation type="submission" date="2018-11" db="EMBL/GenBank/DDBJ databases">
        <authorList>
            <consortium name="Pathogen Informatics"/>
        </authorList>
    </citation>
    <scope>NUCLEOTIDE SEQUENCE [LARGE SCALE GENOMIC DNA]</scope>
</reference>
<gene>
    <name evidence="2" type="ORF">NBR_LOCUS6269</name>
</gene>
<dbReference type="AlphaFoldDB" id="A0A0N4XU98"/>
<keyword evidence="3" id="KW-1185">Reference proteome</keyword>
<accession>A0A0N4XU98</accession>
<feature type="region of interest" description="Disordered" evidence="1">
    <location>
        <begin position="54"/>
        <end position="74"/>
    </location>
</feature>
<name>A0A0N4XU98_NIPBR</name>
<dbReference type="EMBL" id="UYSL01019788">
    <property type="protein sequence ID" value="VDL69858.1"/>
    <property type="molecule type" value="Genomic_DNA"/>
</dbReference>